<dbReference type="AlphaFoldDB" id="A0A1X6WPV9"/>
<reference evidence="2" key="1">
    <citation type="submission" date="2017-02" db="EMBL/GenBank/DDBJ databases">
        <authorList>
            <person name="Dridi B."/>
        </authorList>
    </citation>
    <scope>NUCLEOTIDE SEQUENCE [LARGE SCALE GENOMIC DNA]</scope>
    <source>
        <strain evidence="2">bH819</strain>
    </source>
</reference>
<evidence type="ECO:0000313" key="1">
    <source>
        <dbReference type="EMBL" id="SLM85686.1"/>
    </source>
</evidence>
<sequence>MAELTDKPGVLIKKMLDNISLWDETQDIEEATEILNKNTELMEVYQSLPLTNLKEQDKNNLKLLFTELKKLMTYLDNEKVVLFDKMTQLNQSDKIASQYIKQYSESFFIDKDF</sequence>
<name>A0A1X6WPV9_9ENTE</name>
<protein>
    <submittedName>
        <fullName evidence="1">Uncharacterized protein</fullName>
    </submittedName>
</protein>
<proteinExistence type="predicted"/>
<dbReference type="OrthoDB" id="2200205at2"/>
<keyword evidence="2" id="KW-1185">Reference proteome</keyword>
<dbReference type="Proteomes" id="UP000195918">
    <property type="component" value="Unassembled WGS sequence"/>
</dbReference>
<accession>A0A1X6WPV9</accession>
<evidence type="ECO:0000313" key="2">
    <source>
        <dbReference type="Proteomes" id="UP000195918"/>
    </source>
</evidence>
<dbReference type="RefSeq" id="WP_086951327.1">
    <property type="nucleotide sequence ID" value="NZ_FWFD01000009.1"/>
</dbReference>
<gene>
    <name evidence="1" type="ORF">FM121_06275</name>
</gene>
<dbReference type="EMBL" id="FWFD01000009">
    <property type="protein sequence ID" value="SLM85686.1"/>
    <property type="molecule type" value="Genomic_DNA"/>
</dbReference>
<organism evidence="1 2">
    <name type="scientific">Vagococcus fluvialis bH819</name>
    <dbReference type="NCBI Taxonomy" id="1255619"/>
    <lineage>
        <taxon>Bacteria</taxon>
        <taxon>Bacillati</taxon>
        <taxon>Bacillota</taxon>
        <taxon>Bacilli</taxon>
        <taxon>Lactobacillales</taxon>
        <taxon>Enterococcaceae</taxon>
        <taxon>Vagococcus</taxon>
    </lineage>
</organism>